<dbReference type="FunFam" id="3.20.20.80:FF:000299">
    <property type="entry name" value="Uncharacterized protein"/>
    <property type="match status" value="1"/>
</dbReference>
<evidence type="ECO:0000256" key="3">
    <source>
        <dbReference type="ARBA" id="ARBA00012706"/>
    </source>
</evidence>
<keyword evidence="4 7" id="KW-0378">Hydrolase</keyword>
<dbReference type="InParanoid" id="A0A317XS01"/>
<gene>
    <name evidence="7" type="ORF">BCV70DRAFT_199935</name>
</gene>
<dbReference type="PANTHER" id="PTHR31451">
    <property type="match status" value="1"/>
</dbReference>
<dbReference type="InterPro" id="IPR045053">
    <property type="entry name" value="MAN-like"/>
</dbReference>
<dbReference type="EMBL" id="KZ819192">
    <property type="protein sequence ID" value="PWZ00668.1"/>
    <property type="molecule type" value="Genomic_DNA"/>
</dbReference>
<keyword evidence="8" id="KW-1185">Reference proteome</keyword>
<dbReference type="EC" id="3.2.1.78" evidence="3"/>
<dbReference type="GO" id="GO:0016985">
    <property type="term" value="F:mannan endo-1,4-beta-mannosidase activity"/>
    <property type="evidence" value="ECO:0007669"/>
    <property type="project" value="UniProtKB-EC"/>
</dbReference>
<evidence type="ECO:0000256" key="5">
    <source>
        <dbReference type="ARBA" id="ARBA00023295"/>
    </source>
</evidence>
<proteinExistence type="inferred from homology"/>
<sequence length="559" mass="62592">MATTQPTPASKLLSFASLHSSSGSEQDGSMDTASRVLKGQRLPSIVVHTPSPNRFLRYFESAMKLFTSSFLLAALYLASSGSATPLPGGQTRVASGKQVAANDFIRVDGMRLRDSHGQPYYLTGINYWACMNLAADKDAGGLHDRFITELDQMAAAGINHLRIMAGSEGAPTPQPFRMEPALQSAPGQYDERIFVGLDRCLAEMSKRGMRATMTLNDQWQWSGGFAQYVSWANANEQYDYPPSWNFTAAPQRPGPPGRGWGNYTTTGSFNTYTDYGNRIYTDVQAEGMFLAHIDTVMNRRNTVNGRLYKDDATIMTWQLANEPQPTSTTNLQGPYSLQYPPNPSDPMLAWVDRISTYIKKRAPQQLISAGFEGKQGEWYWKAVHTPQNIDYGTTHAWVQNWGIYDMLNSSRANLEAAKSFATEFMTNSSRWANEIGKPVFLEEFGMARDNWQNDVAKGEYQYASKATTTHKDEYFEHIIGLAVKSFMSDSGGYIGTSPWAYGGIYRPETQKANKYGMWWAGDPTHEAPGWYDLYDTDEAINIVKRQHKKVANWLKTKPC</sequence>
<evidence type="ECO:0000313" key="8">
    <source>
        <dbReference type="Proteomes" id="UP000246740"/>
    </source>
</evidence>
<dbReference type="PANTHER" id="PTHR31451:SF40">
    <property type="entry name" value="GLYCOSIDE HYDROLASE FAMILY 5 DOMAIN-CONTAINING PROTEIN"/>
    <property type="match status" value="1"/>
</dbReference>
<evidence type="ECO:0000313" key="7">
    <source>
        <dbReference type="EMBL" id="PWZ00668.1"/>
    </source>
</evidence>
<dbReference type="OrthoDB" id="406631at2759"/>
<organism evidence="7 8">
    <name type="scientific">Testicularia cyperi</name>
    <dbReference type="NCBI Taxonomy" id="1882483"/>
    <lineage>
        <taxon>Eukaryota</taxon>
        <taxon>Fungi</taxon>
        <taxon>Dikarya</taxon>
        <taxon>Basidiomycota</taxon>
        <taxon>Ustilaginomycotina</taxon>
        <taxon>Ustilaginomycetes</taxon>
        <taxon>Ustilaginales</taxon>
        <taxon>Anthracoideaceae</taxon>
        <taxon>Testicularia</taxon>
    </lineage>
</organism>
<keyword evidence="5" id="KW-0326">Glycosidase</keyword>
<dbReference type="STRING" id="1882483.A0A317XS01"/>
<feature type="domain" description="Glycoside hydrolase family 5" evidence="6">
    <location>
        <begin position="103"/>
        <end position="552"/>
    </location>
</feature>
<protein>
    <recommendedName>
        <fullName evidence="3">mannan endo-1,4-beta-mannosidase</fullName>
        <ecNumber evidence="3">3.2.1.78</ecNumber>
    </recommendedName>
</protein>
<evidence type="ECO:0000256" key="1">
    <source>
        <dbReference type="ARBA" id="ARBA00001678"/>
    </source>
</evidence>
<evidence type="ECO:0000256" key="2">
    <source>
        <dbReference type="ARBA" id="ARBA00005641"/>
    </source>
</evidence>
<dbReference type="SUPFAM" id="SSF51445">
    <property type="entry name" value="(Trans)glycosidases"/>
    <property type="match status" value="1"/>
</dbReference>
<reference evidence="7 8" key="1">
    <citation type="journal article" date="2018" name="Mol. Biol. Evol.">
        <title>Broad Genomic Sampling Reveals a Smut Pathogenic Ancestry of the Fungal Clade Ustilaginomycotina.</title>
        <authorList>
            <person name="Kijpornyongpan T."/>
            <person name="Mondo S.J."/>
            <person name="Barry K."/>
            <person name="Sandor L."/>
            <person name="Lee J."/>
            <person name="Lipzen A."/>
            <person name="Pangilinan J."/>
            <person name="LaButti K."/>
            <person name="Hainaut M."/>
            <person name="Henrissat B."/>
            <person name="Grigoriev I.V."/>
            <person name="Spatafora J.W."/>
            <person name="Aime M.C."/>
        </authorList>
    </citation>
    <scope>NUCLEOTIDE SEQUENCE [LARGE SCALE GENOMIC DNA]</scope>
    <source>
        <strain evidence="7 8">MCA 3645</strain>
    </source>
</reference>
<comment type="similarity">
    <text evidence="2">Belongs to the glycosyl hydrolase 5 (cellulase A) family.</text>
</comment>
<dbReference type="Pfam" id="PF26410">
    <property type="entry name" value="GH5_mannosidase"/>
    <property type="match status" value="1"/>
</dbReference>
<dbReference type="AlphaFoldDB" id="A0A317XS01"/>
<dbReference type="InterPro" id="IPR017853">
    <property type="entry name" value="GH"/>
</dbReference>
<dbReference type="InterPro" id="IPR001547">
    <property type="entry name" value="Glyco_hydro_5"/>
</dbReference>
<dbReference type="Proteomes" id="UP000246740">
    <property type="component" value="Unassembled WGS sequence"/>
</dbReference>
<comment type="catalytic activity">
    <reaction evidence="1">
        <text>Random hydrolysis of (1-&gt;4)-beta-D-mannosidic linkages in mannans, galactomannans and glucomannans.</text>
        <dbReference type="EC" id="3.2.1.78"/>
    </reaction>
</comment>
<dbReference type="Gene3D" id="3.20.20.80">
    <property type="entry name" value="Glycosidases"/>
    <property type="match status" value="1"/>
</dbReference>
<accession>A0A317XS01</accession>
<evidence type="ECO:0000259" key="6">
    <source>
        <dbReference type="Pfam" id="PF26410"/>
    </source>
</evidence>
<name>A0A317XS01_9BASI</name>
<evidence type="ECO:0000256" key="4">
    <source>
        <dbReference type="ARBA" id="ARBA00022801"/>
    </source>
</evidence>